<dbReference type="AlphaFoldDB" id="A0A4Y2EVM8"/>
<evidence type="ECO:0000313" key="2">
    <source>
        <dbReference type="EMBL" id="GBM32066.1"/>
    </source>
</evidence>
<feature type="region of interest" description="Disordered" evidence="1">
    <location>
        <begin position="1"/>
        <end position="47"/>
    </location>
</feature>
<name>A0A4Y2EVM8_ARAVE</name>
<protein>
    <submittedName>
        <fullName evidence="2">Uncharacterized protein</fullName>
    </submittedName>
</protein>
<keyword evidence="3" id="KW-1185">Reference proteome</keyword>
<gene>
    <name evidence="2" type="ORF">AVEN_150059_1</name>
</gene>
<comment type="caution">
    <text evidence="2">The sequence shown here is derived from an EMBL/GenBank/DDBJ whole genome shotgun (WGS) entry which is preliminary data.</text>
</comment>
<organism evidence="2 3">
    <name type="scientific">Araneus ventricosus</name>
    <name type="common">Orbweaver spider</name>
    <name type="synonym">Epeira ventricosa</name>
    <dbReference type="NCBI Taxonomy" id="182803"/>
    <lineage>
        <taxon>Eukaryota</taxon>
        <taxon>Metazoa</taxon>
        <taxon>Ecdysozoa</taxon>
        <taxon>Arthropoda</taxon>
        <taxon>Chelicerata</taxon>
        <taxon>Arachnida</taxon>
        <taxon>Araneae</taxon>
        <taxon>Araneomorphae</taxon>
        <taxon>Entelegynae</taxon>
        <taxon>Araneoidea</taxon>
        <taxon>Araneidae</taxon>
        <taxon>Araneus</taxon>
    </lineage>
</organism>
<dbReference type="EMBL" id="BGPR01000698">
    <property type="protein sequence ID" value="GBM32066.1"/>
    <property type="molecule type" value="Genomic_DNA"/>
</dbReference>
<accession>A0A4Y2EVM8</accession>
<sequence length="84" mass="9780">MSKKKTVIKRRGKKSNRYRRMSHRTRIPPKKKFGANPNNRPHATSFPIPPGEYAFDTGWRVTAVRYGWSLIPAIDQFAHPPFCQ</sequence>
<evidence type="ECO:0000313" key="3">
    <source>
        <dbReference type="Proteomes" id="UP000499080"/>
    </source>
</evidence>
<evidence type="ECO:0000256" key="1">
    <source>
        <dbReference type="SAM" id="MobiDB-lite"/>
    </source>
</evidence>
<reference evidence="2 3" key="1">
    <citation type="journal article" date="2019" name="Sci. Rep.">
        <title>Orb-weaving spider Araneus ventricosus genome elucidates the spidroin gene catalogue.</title>
        <authorList>
            <person name="Kono N."/>
            <person name="Nakamura H."/>
            <person name="Ohtoshi R."/>
            <person name="Moran D.A.P."/>
            <person name="Shinohara A."/>
            <person name="Yoshida Y."/>
            <person name="Fujiwara M."/>
            <person name="Mori M."/>
            <person name="Tomita M."/>
            <person name="Arakawa K."/>
        </authorList>
    </citation>
    <scope>NUCLEOTIDE SEQUENCE [LARGE SCALE GENOMIC DNA]</scope>
</reference>
<proteinExistence type="predicted"/>
<dbReference type="Proteomes" id="UP000499080">
    <property type="component" value="Unassembled WGS sequence"/>
</dbReference>
<feature type="compositionally biased region" description="Basic residues" evidence="1">
    <location>
        <begin position="1"/>
        <end position="33"/>
    </location>
</feature>